<sequence length="149" mass="16890">MPCPSQTSGFNIPNYVSEDNSDGDDSDDDNNDNSDHNVPRRRWQDNIKMDLREVGYDVRDWINLAQDRDRWRAYTCGSATMPNTLCAEVHSLRVTKCPGSDGMSAVLNHQVIILGVQFKVCHGSLYAVMWLADEPREFNLPTLPQKCIT</sequence>
<organism evidence="2 3">
    <name type="scientific">Periplaneta americana</name>
    <name type="common">American cockroach</name>
    <name type="synonym">Blatta americana</name>
    <dbReference type="NCBI Taxonomy" id="6978"/>
    <lineage>
        <taxon>Eukaryota</taxon>
        <taxon>Metazoa</taxon>
        <taxon>Ecdysozoa</taxon>
        <taxon>Arthropoda</taxon>
        <taxon>Hexapoda</taxon>
        <taxon>Insecta</taxon>
        <taxon>Pterygota</taxon>
        <taxon>Neoptera</taxon>
        <taxon>Polyneoptera</taxon>
        <taxon>Dictyoptera</taxon>
        <taxon>Blattodea</taxon>
        <taxon>Blattoidea</taxon>
        <taxon>Blattidae</taxon>
        <taxon>Blattinae</taxon>
        <taxon>Periplaneta</taxon>
    </lineage>
</organism>
<gene>
    <name evidence="2" type="ORF">ANN_12851</name>
</gene>
<feature type="region of interest" description="Disordered" evidence="1">
    <location>
        <begin position="1"/>
        <end position="41"/>
    </location>
</feature>
<evidence type="ECO:0000313" key="3">
    <source>
        <dbReference type="Proteomes" id="UP001148838"/>
    </source>
</evidence>
<accession>A0ABQ8THQ5</accession>
<protein>
    <submittedName>
        <fullName evidence="2">Uncharacterized protein</fullName>
    </submittedName>
</protein>
<name>A0ABQ8THQ5_PERAM</name>
<comment type="caution">
    <text evidence="2">The sequence shown here is derived from an EMBL/GenBank/DDBJ whole genome shotgun (WGS) entry which is preliminary data.</text>
</comment>
<evidence type="ECO:0000256" key="1">
    <source>
        <dbReference type="SAM" id="MobiDB-lite"/>
    </source>
</evidence>
<proteinExistence type="predicted"/>
<reference evidence="2 3" key="1">
    <citation type="journal article" date="2022" name="Allergy">
        <title>Genome assembly and annotation of Periplaneta americana reveal a comprehensive cockroach allergen profile.</title>
        <authorList>
            <person name="Wang L."/>
            <person name="Xiong Q."/>
            <person name="Saelim N."/>
            <person name="Wang L."/>
            <person name="Nong W."/>
            <person name="Wan A.T."/>
            <person name="Shi M."/>
            <person name="Liu X."/>
            <person name="Cao Q."/>
            <person name="Hui J.H.L."/>
            <person name="Sookrung N."/>
            <person name="Leung T.F."/>
            <person name="Tungtrongchitr A."/>
            <person name="Tsui S.K.W."/>
        </authorList>
    </citation>
    <scope>NUCLEOTIDE SEQUENCE [LARGE SCALE GENOMIC DNA]</scope>
    <source>
        <strain evidence="2">PWHHKU_190912</strain>
    </source>
</reference>
<dbReference type="EMBL" id="JAJSOF020000009">
    <property type="protein sequence ID" value="KAJ4446158.1"/>
    <property type="molecule type" value="Genomic_DNA"/>
</dbReference>
<feature type="compositionally biased region" description="Polar residues" evidence="1">
    <location>
        <begin position="1"/>
        <end position="11"/>
    </location>
</feature>
<dbReference type="Proteomes" id="UP001148838">
    <property type="component" value="Unassembled WGS sequence"/>
</dbReference>
<keyword evidence="3" id="KW-1185">Reference proteome</keyword>
<feature type="compositionally biased region" description="Acidic residues" evidence="1">
    <location>
        <begin position="19"/>
        <end position="32"/>
    </location>
</feature>
<evidence type="ECO:0000313" key="2">
    <source>
        <dbReference type="EMBL" id="KAJ4446158.1"/>
    </source>
</evidence>